<proteinExistence type="inferred from homology"/>
<comment type="catalytic activity">
    <reaction evidence="8">
        <text>L-seryl-[protein] + ATP = O-phospho-L-seryl-[protein] + ADP + H(+)</text>
        <dbReference type="Rhea" id="RHEA:17989"/>
        <dbReference type="Rhea" id="RHEA-COMP:9863"/>
        <dbReference type="Rhea" id="RHEA-COMP:11604"/>
        <dbReference type="ChEBI" id="CHEBI:15378"/>
        <dbReference type="ChEBI" id="CHEBI:29999"/>
        <dbReference type="ChEBI" id="CHEBI:30616"/>
        <dbReference type="ChEBI" id="CHEBI:83421"/>
        <dbReference type="ChEBI" id="CHEBI:456216"/>
        <dbReference type="EC" id="2.7.12.1"/>
    </reaction>
</comment>
<keyword evidence="7" id="KW-0067">ATP-binding</keyword>
<comment type="catalytic activity">
    <reaction evidence="9">
        <text>L-threonyl-[protein] + ATP = O-phospho-L-threonyl-[protein] + ADP + H(+)</text>
        <dbReference type="Rhea" id="RHEA:46608"/>
        <dbReference type="Rhea" id="RHEA-COMP:11060"/>
        <dbReference type="Rhea" id="RHEA-COMP:11605"/>
        <dbReference type="ChEBI" id="CHEBI:15378"/>
        <dbReference type="ChEBI" id="CHEBI:30013"/>
        <dbReference type="ChEBI" id="CHEBI:30616"/>
        <dbReference type="ChEBI" id="CHEBI:61977"/>
        <dbReference type="ChEBI" id="CHEBI:456216"/>
        <dbReference type="EC" id="2.7.12.1"/>
    </reaction>
</comment>
<dbReference type="PANTHER" id="PTHR24058">
    <property type="entry name" value="DUAL SPECIFICITY PROTEIN KINASE"/>
    <property type="match status" value="1"/>
</dbReference>
<name>A0A1I8FCA6_9PLAT</name>
<dbReference type="PROSITE" id="PS50011">
    <property type="entry name" value="PROTEIN_KINASE_DOM"/>
    <property type="match status" value="1"/>
</dbReference>
<dbReference type="AlphaFoldDB" id="A0A1I8FCA6"/>
<dbReference type="WBParaSite" id="maker-unitig_29089-snap-gene-0.1-mRNA-1">
    <property type="protein sequence ID" value="maker-unitig_29089-snap-gene-0.1-mRNA-1"/>
    <property type="gene ID" value="maker-unitig_29089-snap-gene-0.1"/>
</dbReference>
<keyword evidence="4" id="KW-0808">Transferase</keyword>
<keyword evidence="6" id="KW-0418">Kinase</keyword>
<keyword evidence="12" id="KW-1185">Reference proteome</keyword>
<dbReference type="InterPro" id="IPR042521">
    <property type="entry name" value="DYRK"/>
</dbReference>
<keyword evidence="5" id="KW-0547">Nucleotide-binding</keyword>
<sequence>AIEAHRQHLSAFELEEIRQFDSIWFVGARARKVEAVLDSKNNHGYDSENGAYLKASRPTWERSIMHLKRFLKRLEVTNDHVAYRYETLETLGGLIRPRFVRAIDHRTGQLVALKILRNCKRFHRQAAVEVLDRLRRMNDSGDCAVQMIDYFTFRGHVCIVFELLSINLYELTKRNNFQGFHLGLVRKFAQPILRCLRLLHSQRHCTLRPEGRKISFCKLKVKARSRLSTSDPGCLVNKQMYTYIQSRFYRAPEVILGMPYGPEIDMFSLGCILAELCTGSPLFPGENEQEQLACIMEIKGLPPKGLLERSTRSKRGKCKTRYPNTGAACSPHHHETEDKDFPGLGVPRCIECRDPAETTTPQQASEHPWLRRVGRPTEVCNVLLEMADDGEGFEGHRTCWKMRYQSSPIQARRRDAASRIS</sequence>
<dbReference type="PANTHER" id="PTHR24058:SF22">
    <property type="entry name" value="DUAL SPECIFICITY TYROSINE-PHOSPHORYLATION-REGULATED KINASE 4"/>
    <property type="match status" value="1"/>
</dbReference>
<evidence type="ECO:0000256" key="10">
    <source>
        <dbReference type="ARBA" id="ARBA00051680"/>
    </source>
</evidence>
<evidence type="ECO:0000313" key="13">
    <source>
        <dbReference type="WBParaSite" id="maker-unitig_29089-snap-gene-0.1-mRNA-1"/>
    </source>
</evidence>
<comment type="similarity">
    <text evidence="1">Belongs to the protein kinase superfamily. CMGC Ser/Thr protein kinase family. MNB/DYRK subfamily.</text>
</comment>
<feature type="domain" description="Protein kinase" evidence="11">
    <location>
        <begin position="85"/>
        <end position="370"/>
    </location>
</feature>
<dbReference type="InterPro" id="IPR000719">
    <property type="entry name" value="Prot_kinase_dom"/>
</dbReference>
<evidence type="ECO:0000256" key="2">
    <source>
        <dbReference type="ARBA" id="ARBA00013203"/>
    </source>
</evidence>
<keyword evidence="3" id="KW-0723">Serine/threonine-protein kinase</keyword>
<evidence type="ECO:0000256" key="3">
    <source>
        <dbReference type="ARBA" id="ARBA00022527"/>
    </source>
</evidence>
<evidence type="ECO:0000256" key="7">
    <source>
        <dbReference type="ARBA" id="ARBA00022840"/>
    </source>
</evidence>
<evidence type="ECO:0000256" key="4">
    <source>
        <dbReference type="ARBA" id="ARBA00022679"/>
    </source>
</evidence>
<dbReference type="GO" id="GO:0005524">
    <property type="term" value="F:ATP binding"/>
    <property type="evidence" value="ECO:0007669"/>
    <property type="project" value="UniProtKB-KW"/>
</dbReference>
<dbReference type="Gene3D" id="1.10.510.10">
    <property type="entry name" value="Transferase(Phosphotransferase) domain 1"/>
    <property type="match status" value="1"/>
</dbReference>
<evidence type="ECO:0000256" key="8">
    <source>
        <dbReference type="ARBA" id="ARBA00049003"/>
    </source>
</evidence>
<dbReference type="Gene3D" id="3.30.10.30">
    <property type="entry name" value="DYRK"/>
    <property type="match status" value="1"/>
</dbReference>
<dbReference type="Pfam" id="PF00069">
    <property type="entry name" value="Pkinase"/>
    <property type="match status" value="1"/>
</dbReference>
<dbReference type="GO" id="GO:0005856">
    <property type="term" value="C:cytoskeleton"/>
    <property type="evidence" value="ECO:0007669"/>
    <property type="project" value="TreeGrafter"/>
</dbReference>
<accession>A0A1I8FCA6</accession>
<dbReference type="EC" id="2.7.12.1" evidence="2"/>
<evidence type="ECO:0000256" key="5">
    <source>
        <dbReference type="ARBA" id="ARBA00022741"/>
    </source>
</evidence>
<dbReference type="Proteomes" id="UP000095280">
    <property type="component" value="Unplaced"/>
</dbReference>
<comment type="catalytic activity">
    <reaction evidence="10">
        <text>L-tyrosyl-[protein] + ATP = O-phospho-L-tyrosyl-[protein] + ADP + H(+)</text>
        <dbReference type="Rhea" id="RHEA:10596"/>
        <dbReference type="Rhea" id="RHEA-COMP:10136"/>
        <dbReference type="Rhea" id="RHEA-COMP:20101"/>
        <dbReference type="ChEBI" id="CHEBI:15378"/>
        <dbReference type="ChEBI" id="CHEBI:30616"/>
        <dbReference type="ChEBI" id="CHEBI:46858"/>
        <dbReference type="ChEBI" id="CHEBI:61978"/>
        <dbReference type="ChEBI" id="CHEBI:456216"/>
        <dbReference type="EC" id="2.7.12.1"/>
    </reaction>
</comment>
<evidence type="ECO:0000313" key="12">
    <source>
        <dbReference type="Proteomes" id="UP000095280"/>
    </source>
</evidence>
<dbReference type="InterPro" id="IPR011009">
    <property type="entry name" value="Kinase-like_dom_sf"/>
</dbReference>
<evidence type="ECO:0000259" key="11">
    <source>
        <dbReference type="PROSITE" id="PS50011"/>
    </source>
</evidence>
<dbReference type="SMART" id="SM00220">
    <property type="entry name" value="S_TKc"/>
    <property type="match status" value="1"/>
</dbReference>
<evidence type="ECO:0000256" key="9">
    <source>
        <dbReference type="ARBA" id="ARBA00049308"/>
    </source>
</evidence>
<dbReference type="SUPFAM" id="SSF56112">
    <property type="entry name" value="Protein kinase-like (PK-like)"/>
    <property type="match status" value="1"/>
</dbReference>
<dbReference type="GO" id="GO:0004674">
    <property type="term" value="F:protein serine/threonine kinase activity"/>
    <property type="evidence" value="ECO:0007669"/>
    <property type="project" value="UniProtKB-KW"/>
</dbReference>
<dbReference type="GO" id="GO:0005737">
    <property type="term" value="C:cytoplasm"/>
    <property type="evidence" value="ECO:0007669"/>
    <property type="project" value="TreeGrafter"/>
</dbReference>
<reference evidence="13" key="1">
    <citation type="submission" date="2016-11" db="UniProtKB">
        <authorList>
            <consortium name="WormBaseParasite"/>
        </authorList>
    </citation>
    <scope>IDENTIFICATION</scope>
</reference>
<evidence type="ECO:0000256" key="6">
    <source>
        <dbReference type="ARBA" id="ARBA00022777"/>
    </source>
</evidence>
<dbReference type="GO" id="GO:0004712">
    <property type="term" value="F:protein serine/threonine/tyrosine kinase activity"/>
    <property type="evidence" value="ECO:0007669"/>
    <property type="project" value="UniProtKB-EC"/>
</dbReference>
<evidence type="ECO:0000256" key="1">
    <source>
        <dbReference type="ARBA" id="ARBA00008867"/>
    </source>
</evidence>
<protein>
    <recommendedName>
        <fullName evidence="2">dual-specificity kinase</fullName>
        <ecNumber evidence="2">2.7.12.1</ecNumber>
    </recommendedName>
</protein>
<dbReference type="InterPro" id="IPR050494">
    <property type="entry name" value="Ser_Thr_dual-spec_kinase"/>
</dbReference>
<dbReference type="Gene3D" id="3.30.200.20">
    <property type="entry name" value="Phosphorylase Kinase, domain 1"/>
    <property type="match status" value="1"/>
</dbReference>
<organism evidence="12 13">
    <name type="scientific">Macrostomum lignano</name>
    <dbReference type="NCBI Taxonomy" id="282301"/>
    <lineage>
        <taxon>Eukaryota</taxon>
        <taxon>Metazoa</taxon>
        <taxon>Spiralia</taxon>
        <taxon>Lophotrochozoa</taxon>
        <taxon>Platyhelminthes</taxon>
        <taxon>Rhabditophora</taxon>
        <taxon>Macrostomorpha</taxon>
        <taxon>Macrostomida</taxon>
        <taxon>Macrostomidae</taxon>
        <taxon>Macrostomum</taxon>
    </lineage>
</organism>